<dbReference type="PANTHER" id="PTHR33915">
    <property type="entry name" value="OSJNBA0033G05.11 PROTEIN"/>
    <property type="match status" value="1"/>
</dbReference>
<protein>
    <recommendedName>
        <fullName evidence="3">SAM domain-containing protein</fullName>
    </recommendedName>
</protein>
<organism evidence="1 2">
    <name type="scientific">Buddleja alternifolia</name>
    <dbReference type="NCBI Taxonomy" id="168488"/>
    <lineage>
        <taxon>Eukaryota</taxon>
        <taxon>Viridiplantae</taxon>
        <taxon>Streptophyta</taxon>
        <taxon>Embryophyta</taxon>
        <taxon>Tracheophyta</taxon>
        <taxon>Spermatophyta</taxon>
        <taxon>Magnoliopsida</taxon>
        <taxon>eudicotyledons</taxon>
        <taxon>Gunneridae</taxon>
        <taxon>Pentapetalae</taxon>
        <taxon>asterids</taxon>
        <taxon>lamiids</taxon>
        <taxon>Lamiales</taxon>
        <taxon>Scrophulariaceae</taxon>
        <taxon>Buddlejeae</taxon>
        <taxon>Buddleja</taxon>
    </lineage>
</organism>
<gene>
    <name evidence="1" type="ORF">BUALT_Bualt02G0106800</name>
</gene>
<dbReference type="PANTHER" id="PTHR33915:SF1">
    <property type="entry name" value="OS04G0644100 PROTEIN"/>
    <property type="match status" value="1"/>
</dbReference>
<proteinExistence type="predicted"/>
<evidence type="ECO:0000313" key="1">
    <source>
        <dbReference type="EMBL" id="KAG8388256.1"/>
    </source>
</evidence>
<sequence>MDWFTWLSRTNLDPSLVYNYSLTFSHNELEQEDVPYFTHEFLQSMGISIAKHRVEILKLARKHHGTRTHPISWFLFAIKQTKNYLIKHIQSFVHRENSSHNSLVPKRNHSLRWKVAMLQRSKRSRSSKQEWRLKPRNDHKILMITNGSPESFRGNSVISSSSRTSSWVETESNVESGRMTREAMANNPLNSSFSSTMVQTLEGEYWSSSTEEIKWDSMFQNLKPT</sequence>
<dbReference type="InterPro" id="IPR013761">
    <property type="entry name" value="SAM/pointed_sf"/>
</dbReference>
<dbReference type="SUPFAM" id="SSF47769">
    <property type="entry name" value="SAM/Pointed domain"/>
    <property type="match status" value="1"/>
</dbReference>
<dbReference type="EMBL" id="WHWC01000002">
    <property type="protein sequence ID" value="KAG8388256.1"/>
    <property type="molecule type" value="Genomic_DNA"/>
</dbReference>
<comment type="caution">
    <text evidence="1">The sequence shown here is derived from an EMBL/GenBank/DDBJ whole genome shotgun (WGS) entry which is preliminary data.</text>
</comment>
<dbReference type="CDD" id="cd09487">
    <property type="entry name" value="SAM_superfamily"/>
    <property type="match status" value="1"/>
</dbReference>
<dbReference type="AlphaFoldDB" id="A0AAV6XZ96"/>
<evidence type="ECO:0008006" key="3">
    <source>
        <dbReference type="Google" id="ProtNLM"/>
    </source>
</evidence>
<evidence type="ECO:0000313" key="2">
    <source>
        <dbReference type="Proteomes" id="UP000826271"/>
    </source>
</evidence>
<keyword evidence="2" id="KW-1185">Reference proteome</keyword>
<reference evidence="1" key="1">
    <citation type="submission" date="2019-10" db="EMBL/GenBank/DDBJ databases">
        <authorList>
            <person name="Zhang R."/>
            <person name="Pan Y."/>
            <person name="Wang J."/>
            <person name="Ma R."/>
            <person name="Yu S."/>
        </authorList>
    </citation>
    <scope>NUCLEOTIDE SEQUENCE</scope>
    <source>
        <strain evidence="1">LA-IB0</strain>
        <tissue evidence="1">Leaf</tissue>
    </source>
</reference>
<dbReference type="Proteomes" id="UP000826271">
    <property type="component" value="Unassembled WGS sequence"/>
</dbReference>
<accession>A0AAV6XZ96</accession>
<name>A0AAV6XZ96_9LAMI</name>
<dbReference type="Gene3D" id="1.10.150.50">
    <property type="entry name" value="Transcription Factor, Ets-1"/>
    <property type="match status" value="1"/>
</dbReference>